<reference evidence="3" key="1">
    <citation type="submission" date="2020-01" db="EMBL/GenBank/DDBJ databases">
        <title>Development of genomics and gene disruption for Polysphondylium violaceum indicates a role for the polyketide synthase stlB in stalk morphogenesis.</title>
        <authorList>
            <person name="Narita B."/>
            <person name="Kawabe Y."/>
            <person name="Kin K."/>
            <person name="Saito T."/>
            <person name="Gibbs R."/>
            <person name="Kuspa A."/>
            <person name="Muzny D."/>
            <person name="Queller D."/>
            <person name="Richards S."/>
            <person name="Strassman J."/>
            <person name="Sucgang R."/>
            <person name="Worley K."/>
            <person name="Schaap P."/>
        </authorList>
    </citation>
    <scope>NUCLEOTIDE SEQUENCE</scope>
    <source>
        <strain evidence="3">QSvi11</strain>
    </source>
</reference>
<dbReference type="OrthoDB" id="3941538at2759"/>
<dbReference type="GO" id="GO:0046872">
    <property type="term" value="F:metal ion binding"/>
    <property type="evidence" value="ECO:0007669"/>
    <property type="project" value="UniProtKB-KW"/>
</dbReference>
<comment type="caution">
    <text evidence="3">The sequence shown here is derived from an EMBL/GenBank/DDBJ whole genome shotgun (WGS) entry which is preliminary data.</text>
</comment>
<keyword evidence="4" id="KW-1185">Reference proteome</keyword>
<dbReference type="EMBL" id="AJWJ01000029">
    <property type="protein sequence ID" value="KAF2077433.1"/>
    <property type="molecule type" value="Genomic_DNA"/>
</dbReference>
<evidence type="ECO:0008006" key="5">
    <source>
        <dbReference type="Google" id="ProtNLM"/>
    </source>
</evidence>
<dbReference type="InterPro" id="IPR011257">
    <property type="entry name" value="DNA_glycosylase"/>
</dbReference>
<feature type="binding site" evidence="1">
    <location>
        <position position="114"/>
    </location>
    <ligand>
        <name>Zn(2+)</name>
        <dbReference type="ChEBI" id="CHEBI:29105"/>
    </ligand>
</feature>
<dbReference type="InterPro" id="IPR052891">
    <property type="entry name" value="DNA-3mA_glycosylase"/>
</dbReference>
<feature type="binding site" evidence="1">
    <location>
        <position position="99"/>
    </location>
    <ligand>
        <name>Zn(2+)</name>
        <dbReference type="ChEBI" id="CHEBI:29105"/>
    </ligand>
</feature>
<dbReference type="PANTHER" id="PTHR30037:SF4">
    <property type="entry name" value="DNA-3-METHYLADENINE GLYCOSYLASE I"/>
    <property type="match status" value="1"/>
</dbReference>
<gene>
    <name evidence="3" type="ORF">CYY_001282</name>
</gene>
<feature type="binding site" evidence="1">
    <location>
        <position position="280"/>
    </location>
    <ligand>
        <name>Zn(2+)</name>
        <dbReference type="ChEBI" id="CHEBI:29105"/>
    </ligand>
</feature>
<evidence type="ECO:0000256" key="2">
    <source>
        <dbReference type="SAM" id="MobiDB-lite"/>
    </source>
</evidence>
<dbReference type="GO" id="GO:0008725">
    <property type="term" value="F:DNA-3-methyladenine glycosylase activity"/>
    <property type="evidence" value="ECO:0007669"/>
    <property type="project" value="InterPro"/>
</dbReference>
<accession>A0A8J4PYG8</accession>
<evidence type="ECO:0000256" key="1">
    <source>
        <dbReference type="PIRSR" id="PIRSR605019-1"/>
    </source>
</evidence>
<keyword evidence="1" id="KW-0479">Metal-binding</keyword>
<dbReference type="Pfam" id="PF03352">
    <property type="entry name" value="Adenine_glyco"/>
    <property type="match status" value="1"/>
</dbReference>
<dbReference type="SUPFAM" id="SSF48150">
    <property type="entry name" value="DNA-glycosylase"/>
    <property type="match status" value="1"/>
</dbReference>
<dbReference type="Gene3D" id="1.10.340.30">
    <property type="entry name" value="Hypothetical protein, domain 2"/>
    <property type="match status" value="1"/>
</dbReference>
<proteinExistence type="predicted"/>
<sequence>MTTIIKTRRAAALLLSKQNTSTLTSTTTTTSTSTSITTLKTPKTKEKVHSSKPKSSQIAKSIRGESKKTTTTTTTTTAVNNINNNTTNNNSIDKNTKRCHWIENSKDQLYIDYHDNEWGKIEKDSVRLFENICLEGLQAGLSWITVLKKREEYRTCFYNFDPYQIVSKVNQSTIDNQLMKNPGLIRHRGKLEAIVANAKAFIAMKEKGEDFSTFLWSFVKNKQDNRSALPASDYQIVAKDQVSDLMSKELKKRNFKFVGSTTIYAFNQAVGIVNDHHPTCDFKHQ</sequence>
<name>A0A8J4PYG8_9MYCE</name>
<feature type="region of interest" description="Disordered" evidence="2">
    <location>
        <begin position="21"/>
        <end position="74"/>
    </location>
</feature>
<feature type="binding site" evidence="1">
    <location>
        <position position="276"/>
    </location>
    <ligand>
        <name>Zn(2+)</name>
        <dbReference type="ChEBI" id="CHEBI:29105"/>
    </ligand>
</feature>
<organism evidence="3 4">
    <name type="scientific">Polysphondylium violaceum</name>
    <dbReference type="NCBI Taxonomy" id="133409"/>
    <lineage>
        <taxon>Eukaryota</taxon>
        <taxon>Amoebozoa</taxon>
        <taxon>Evosea</taxon>
        <taxon>Eumycetozoa</taxon>
        <taxon>Dictyostelia</taxon>
        <taxon>Dictyosteliales</taxon>
        <taxon>Dictyosteliaceae</taxon>
        <taxon>Polysphondylium</taxon>
    </lineage>
</organism>
<keyword evidence="1" id="KW-0862">Zinc</keyword>
<feature type="compositionally biased region" description="Low complexity" evidence="2">
    <location>
        <begin position="21"/>
        <end position="41"/>
    </location>
</feature>
<dbReference type="Proteomes" id="UP000695562">
    <property type="component" value="Unassembled WGS sequence"/>
</dbReference>
<dbReference type="GO" id="GO:0006284">
    <property type="term" value="P:base-excision repair"/>
    <property type="evidence" value="ECO:0007669"/>
    <property type="project" value="InterPro"/>
</dbReference>
<dbReference type="InterPro" id="IPR005019">
    <property type="entry name" value="Adenine_glyco"/>
</dbReference>
<evidence type="ECO:0000313" key="4">
    <source>
        <dbReference type="Proteomes" id="UP000695562"/>
    </source>
</evidence>
<protein>
    <recommendedName>
        <fullName evidence="5">DNA-3-methyladenine glycosylase I</fullName>
    </recommendedName>
</protein>
<dbReference type="AlphaFoldDB" id="A0A8J4PYG8"/>
<evidence type="ECO:0000313" key="3">
    <source>
        <dbReference type="EMBL" id="KAF2077433.1"/>
    </source>
</evidence>
<dbReference type="PANTHER" id="PTHR30037">
    <property type="entry name" value="DNA-3-METHYLADENINE GLYCOSYLASE 1"/>
    <property type="match status" value="1"/>
</dbReference>